<dbReference type="GO" id="GO:0004553">
    <property type="term" value="F:hydrolase activity, hydrolyzing O-glycosyl compounds"/>
    <property type="evidence" value="ECO:0007669"/>
    <property type="project" value="InterPro"/>
</dbReference>
<feature type="domain" description="LysM" evidence="4">
    <location>
        <begin position="72"/>
        <end position="115"/>
    </location>
</feature>
<dbReference type="InterPro" id="IPR036779">
    <property type="entry name" value="LysM_dom_sf"/>
</dbReference>
<dbReference type="EMBL" id="WKKF01000011">
    <property type="protein sequence ID" value="MRX56334.1"/>
    <property type="molecule type" value="Genomic_DNA"/>
</dbReference>
<dbReference type="Pfam" id="PF01476">
    <property type="entry name" value="LysM"/>
    <property type="match status" value="2"/>
</dbReference>
<dbReference type="Proteomes" id="UP000441585">
    <property type="component" value="Unassembled WGS sequence"/>
</dbReference>
<dbReference type="GO" id="GO:0009254">
    <property type="term" value="P:peptidoglycan turnover"/>
    <property type="evidence" value="ECO:0007669"/>
    <property type="project" value="InterPro"/>
</dbReference>
<dbReference type="InterPro" id="IPR036908">
    <property type="entry name" value="RlpA-like_sf"/>
</dbReference>
<evidence type="ECO:0000313" key="5">
    <source>
        <dbReference type="EMBL" id="MRX56334.1"/>
    </source>
</evidence>
<evidence type="ECO:0000256" key="1">
    <source>
        <dbReference type="ARBA" id="ARBA00022729"/>
    </source>
</evidence>
<feature type="domain" description="LysM" evidence="4">
    <location>
        <begin position="25"/>
        <end position="68"/>
    </location>
</feature>
<name>A0A6I2MG55_9BACI</name>
<evidence type="ECO:0000256" key="2">
    <source>
        <dbReference type="SAM" id="MobiDB-lite"/>
    </source>
</evidence>
<dbReference type="Gene3D" id="3.10.350.10">
    <property type="entry name" value="LysM domain"/>
    <property type="match status" value="2"/>
</dbReference>
<keyword evidence="6" id="KW-1185">Reference proteome</keyword>
<evidence type="ECO:0000256" key="3">
    <source>
        <dbReference type="SAM" id="SignalP"/>
    </source>
</evidence>
<feature type="region of interest" description="Disordered" evidence="2">
    <location>
        <begin position="119"/>
        <end position="164"/>
    </location>
</feature>
<dbReference type="CDD" id="cd22786">
    <property type="entry name" value="DPBB_YuiC-like"/>
    <property type="match status" value="1"/>
</dbReference>
<dbReference type="GO" id="GO:0019867">
    <property type="term" value="C:outer membrane"/>
    <property type="evidence" value="ECO:0007669"/>
    <property type="project" value="InterPro"/>
</dbReference>
<dbReference type="AlphaFoldDB" id="A0A6I2MG55"/>
<gene>
    <name evidence="5" type="ORF">GJU41_20435</name>
</gene>
<reference evidence="5 6" key="1">
    <citation type="submission" date="2019-11" db="EMBL/GenBank/DDBJ databases">
        <title>Bacillus idriensis genome.</title>
        <authorList>
            <person name="Konopka E.N."/>
            <person name="Newman J.D."/>
        </authorList>
    </citation>
    <scope>NUCLEOTIDE SEQUENCE [LARGE SCALE GENOMIC DNA]</scope>
    <source>
        <strain evidence="5 6">DSM 19097</strain>
    </source>
</reference>
<dbReference type="PANTHER" id="PTHR39160:SF6">
    <property type="entry name" value="CELL WALL-BINDING PROTEIN YOCH"/>
    <property type="match status" value="1"/>
</dbReference>
<dbReference type="PANTHER" id="PTHR39160">
    <property type="entry name" value="CELL WALL-BINDING PROTEIN YOCH"/>
    <property type="match status" value="1"/>
</dbReference>
<dbReference type="RefSeq" id="WP_154319421.1">
    <property type="nucleotide sequence ID" value="NZ_CAJGAA010000010.1"/>
</dbReference>
<proteinExistence type="predicted"/>
<dbReference type="CDD" id="cd00118">
    <property type="entry name" value="LysM"/>
    <property type="match status" value="2"/>
</dbReference>
<dbReference type="Gene3D" id="2.40.40.10">
    <property type="entry name" value="RlpA-like domain"/>
    <property type="match status" value="1"/>
</dbReference>
<dbReference type="SUPFAM" id="SSF54106">
    <property type="entry name" value="LysM domain"/>
    <property type="match status" value="2"/>
</dbReference>
<dbReference type="InterPro" id="IPR010611">
    <property type="entry name" value="3D_dom"/>
</dbReference>
<keyword evidence="1 3" id="KW-0732">Signal</keyword>
<evidence type="ECO:0000259" key="4">
    <source>
        <dbReference type="PROSITE" id="PS51782"/>
    </source>
</evidence>
<protein>
    <submittedName>
        <fullName evidence="5">LysM peptidoglycan-binding domain-containing protein</fullName>
    </submittedName>
</protein>
<accession>A0A6I2MG55</accession>
<evidence type="ECO:0000313" key="6">
    <source>
        <dbReference type="Proteomes" id="UP000441585"/>
    </source>
</evidence>
<comment type="caution">
    <text evidence="5">The sequence shown here is derived from an EMBL/GenBank/DDBJ whole genome shotgun (WGS) entry which is preliminary data.</text>
</comment>
<sequence>MKKTIFSLAAVAALTTTAGFSAQAEEVVVDKGDTLWSLSQEHKVSVDDIKNWNNLTSDIIIADNTLKISDEEVYTVVSGDTLWSIAEKFDASVGHISEKNGLSGDIIHPGQELVIYSDADNAPEPAPAPAPEPKPEAKSEPKPEPKDQNPSVDEASASAVSENDVEGVAKEVTVTATAYTAFCEGCSGTTATGVDLRANPDKKVIAVDPNVIPLGSKVYVEGYGYATAEDTGGAIKGNRIDVFIPTQDAAIAFGKRELNVKVLN</sequence>
<organism evidence="5 6">
    <name type="scientific">Metabacillus idriensis</name>
    <dbReference type="NCBI Taxonomy" id="324768"/>
    <lineage>
        <taxon>Bacteria</taxon>
        <taxon>Bacillati</taxon>
        <taxon>Bacillota</taxon>
        <taxon>Bacilli</taxon>
        <taxon>Bacillales</taxon>
        <taxon>Bacillaceae</taxon>
        <taxon>Metabacillus</taxon>
    </lineage>
</organism>
<feature type="chain" id="PRO_5026197704" evidence="3">
    <location>
        <begin position="25"/>
        <end position="264"/>
    </location>
</feature>
<feature type="signal peptide" evidence="3">
    <location>
        <begin position="1"/>
        <end position="24"/>
    </location>
</feature>
<dbReference type="PROSITE" id="PS51782">
    <property type="entry name" value="LYSM"/>
    <property type="match status" value="2"/>
</dbReference>
<dbReference type="InterPro" id="IPR051933">
    <property type="entry name" value="Resuscitation_pf_RpfB"/>
</dbReference>
<dbReference type="SUPFAM" id="SSF50685">
    <property type="entry name" value="Barwin-like endoglucanases"/>
    <property type="match status" value="1"/>
</dbReference>
<dbReference type="InterPro" id="IPR018392">
    <property type="entry name" value="LysM"/>
</dbReference>
<dbReference type="SMART" id="SM00257">
    <property type="entry name" value="LysM"/>
    <property type="match status" value="2"/>
</dbReference>
<feature type="compositionally biased region" description="Basic and acidic residues" evidence="2">
    <location>
        <begin position="133"/>
        <end position="147"/>
    </location>
</feature>
<dbReference type="Pfam" id="PF06725">
    <property type="entry name" value="3D"/>
    <property type="match status" value="1"/>
</dbReference>
<feature type="compositionally biased region" description="Low complexity" evidence="2">
    <location>
        <begin position="151"/>
        <end position="162"/>
    </location>
</feature>